<reference evidence="3 4" key="1">
    <citation type="submission" date="2014-08" db="EMBL/GenBank/DDBJ databases">
        <title>Methylacidiphilum kamchatkense strain Kam1 draft genome sequence.</title>
        <authorList>
            <person name="Birkeland N.-K."/>
            <person name="Erikstad H.A."/>
        </authorList>
    </citation>
    <scope>NUCLEOTIDE SEQUENCE [LARGE SCALE GENOMIC DNA]</scope>
    <source>
        <strain evidence="3 4">Kam1</strain>
    </source>
</reference>
<proteinExistence type="predicted"/>
<dbReference type="InterPro" id="IPR029052">
    <property type="entry name" value="Metallo-depent_PP-like"/>
</dbReference>
<sequence>MFRGFLLLPPHFIIQLIYLTIGALVVFGYSIGSYLKSHYYLPGVNWIMSISSLWMPAVIYLFIGICLVDISRPWFPAPVRAYFVGREWMIGLGIVGAVSLILIKGYVNTLNIELKKLELVIKKQCSHPFLRVVVASDIHAGGTIGKRRLSGIFKKIQSLQPDLILLPGDLLDGSRTVLEKEGLDKIFMSLSAPYGVYGCIGNHECFYGSDSLASFLEKCGITVLKDEIKRVDQFLYIVGRNDRAVEVLEGKEKRKPLKVILQGIDRSKAIFVMDHRPTAIDEAVESQVDLLVCGHTHQGQFWPINLIVKRIFSFSYGYQKIGSTHVIVTRGAGTWGPPVRVGQRSEVVLLEIHFIEK</sequence>
<evidence type="ECO:0000259" key="2">
    <source>
        <dbReference type="Pfam" id="PF00149"/>
    </source>
</evidence>
<dbReference type="SUPFAM" id="SSF56300">
    <property type="entry name" value="Metallo-dependent phosphatases"/>
    <property type="match status" value="1"/>
</dbReference>
<feature type="domain" description="Calcineurin-like phosphoesterase" evidence="2">
    <location>
        <begin position="130"/>
        <end position="298"/>
    </location>
</feature>
<keyword evidence="1" id="KW-0472">Membrane</keyword>
<keyword evidence="4" id="KW-1185">Reference proteome</keyword>
<evidence type="ECO:0000313" key="3">
    <source>
        <dbReference type="EMBL" id="KIE58051.1"/>
    </source>
</evidence>
<evidence type="ECO:0000256" key="1">
    <source>
        <dbReference type="SAM" id="Phobius"/>
    </source>
</evidence>
<accession>A0ABR4ZW98</accession>
<dbReference type="EMBL" id="JQNX01000007">
    <property type="protein sequence ID" value="KIE58051.1"/>
    <property type="molecule type" value="Genomic_DNA"/>
</dbReference>
<evidence type="ECO:0000313" key="4">
    <source>
        <dbReference type="Proteomes" id="UP000031594"/>
    </source>
</evidence>
<organism evidence="3 4">
    <name type="scientific">Methylacidiphilum kamchatkense Kam1</name>
    <dbReference type="NCBI Taxonomy" id="1202785"/>
    <lineage>
        <taxon>Bacteria</taxon>
        <taxon>Pseudomonadati</taxon>
        <taxon>Verrucomicrobiota</taxon>
        <taxon>Methylacidiphilae</taxon>
        <taxon>Methylacidiphilales</taxon>
        <taxon>Methylacidiphilaceae</taxon>
        <taxon>Methylacidiphilum (ex Ratnadevi et al. 2023)</taxon>
    </lineage>
</organism>
<dbReference type="Proteomes" id="UP000031594">
    <property type="component" value="Unassembled WGS sequence"/>
</dbReference>
<dbReference type="PANTHER" id="PTHR31302">
    <property type="entry name" value="TRANSMEMBRANE PROTEIN WITH METALLOPHOSPHOESTERASE DOMAIN-RELATED"/>
    <property type="match status" value="1"/>
</dbReference>
<feature type="transmembrane region" description="Helical" evidence="1">
    <location>
        <begin position="12"/>
        <end position="32"/>
    </location>
</feature>
<feature type="transmembrane region" description="Helical" evidence="1">
    <location>
        <begin position="44"/>
        <end position="68"/>
    </location>
</feature>
<dbReference type="CDD" id="cd07385">
    <property type="entry name" value="MPP_YkuE_C"/>
    <property type="match status" value="1"/>
</dbReference>
<dbReference type="Gene3D" id="3.60.21.10">
    <property type="match status" value="1"/>
</dbReference>
<dbReference type="InterPro" id="IPR004843">
    <property type="entry name" value="Calcineurin-like_PHP"/>
</dbReference>
<dbReference type="Pfam" id="PF00149">
    <property type="entry name" value="Metallophos"/>
    <property type="match status" value="1"/>
</dbReference>
<keyword evidence="1" id="KW-1133">Transmembrane helix</keyword>
<comment type="caution">
    <text evidence="3">The sequence shown here is derived from an EMBL/GenBank/DDBJ whole genome shotgun (WGS) entry which is preliminary data.</text>
</comment>
<gene>
    <name evidence="3" type="ORF">A946_09040</name>
</gene>
<name>A0ABR4ZW98_9BACT</name>
<feature type="transmembrane region" description="Helical" evidence="1">
    <location>
        <begin position="88"/>
        <end position="107"/>
    </location>
</feature>
<keyword evidence="1" id="KW-0812">Transmembrane</keyword>
<dbReference type="InterPro" id="IPR051158">
    <property type="entry name" value="Metallophosphoesterase_sf"/>
</dbReference>
<dbReference type="PANTHER" id="PTHR31302:SF0">
    <property type="entry name" value="TRANSMEMBRANE PROTEIN WITH METALLOPHOSPHOESTERASE DOMAIN"/>
    <property type="match status" value="1"/>
</dbReference>
<protein>
    <submittedName>
        <fullName evidence="3">Phosphoesterase</fullName>
    </submittedName>
</protein>